<reference evidence="1 2" key="1">
    <citation type="submission" date="2018-06" db="EMBL/GenBank/DDBJ databases">
        <title>Bacteria isolated from soil of Wuhan.</title>
        <authorList>
            <person name="Wei X."/>
            <person name="Chunhua H."/>
        </authorList>
    </citation>
    <scope>NUCLEOTIDE SEQUENCE [LARGE SCALE GENOMIC DNA]</scope>
    <source>
        <strain evidence="2">xwS2</strain>
    </source>
</reference>
<dbReference type="AlphaFoldDB" id="A0A443ZU86"/>
<name>A0A443ZU86_9PSED</name>
<dbReference type="RefSeq" id="WP_128323286.1">
    <property type="nucleotide sequence ID" value="NZ_QJRG01000039.1"/>
</dbReference>
<evidence type="ECO:0000313" key="1">
    <source>
        <dbReference type="EMBL" id="RWU23553.1"/>
    </source>
</evidence>
<protein>
    <submittedName>
        <fullName evidence="1">Uncharacterized protein</fullName>
    </submittedName>
</protein>
<gene>
    <name evidence="1" type="ORF">DM813_10375</name>
</gene>
<dbReference type="Proteomes" id="UP000288983">
    <property type="component" value="Unassembled WGS sequence"/>
</dbReference>
<accession>A0A443ZU86</accession>
<sequence length="66" mass="7223">MNAVSEPASPSSSINHESLQRVAQWLKNHGSARVRQTKHRRTLLERYPAGLITDAELEALLGDSAG</sequence>
<evidence type="ECO:0000313" key="2">
    <source>
        <dbReference type="Proteomes" id="UP000288983"/>
    </source>
</evidence>
<proteinExistence type="predicted"/>
<dbReference type="OrthoDB" id="7025092at2"/>
<organism evidence="1 2">
    <name type="scientific">Pseudomonas alkylphenolica</name>
    <dbReference type="NCBI Taxonomy" id="237609"/>
    <lineage>
        <taxon>Bacteria</taxon>
        <taxon>Pseudomonadati</taxon>
        <taxon>Pseudomonadota</taxon>
        <taxon>Gammaproteobacteria</taxon>
        <taxon>Pseudomonadales</taxon>
        <taxon>Pseudomonadaceae</taxon>
        <taxon>Pseudomonas</taxon>
    </lineage>
</organism>
<comment type="caution">
    <text evidence="1">The sequence shown here is derived from an EMBL/GenBank/DDBJ whole genome shotgun (WGS) entry which is preliminary data.</text>
</comment>
<dbReference type="EMBL" id="QJRG01000039">
    <property type="protein sequence ID" value="RWU23553.1"/>
    <property type="molecule type" value="Genomic_DNA"/>
</dbReference>